<protein>
    <submittedName>
        <fullName evidence="2">Uncharacterized protein</fullName>
    </submittedName>
</protein>
<evidence type="ECO:0000256" key="1">
    <source>
        <dbReference type="SAM" id="MobiDB-lite"/>
    </source>
</evidence>
<feature type="compositionally biased region" description="Low complexity" evidence="1">
    <location>
        <begin position="23"/>
        <end position="34"/>
    </location>
</feature>
<feature type="region of interest" description="Disordered" evidence="1">
    <location>
        <begin position="1"/>
        <end position="51"/>
    </location>
</feature>
<dbReference type="EMBL" id="VSSQ01106045">
    <property type="protein sequence ID" value="MPN45852.1"/>
    <property type="molecule type" value="Genomic_DNA"/>
</dbReference>
<reference evidence="2" key="1">
    <citation type="submission" date="2019-08" db="EMBL/GenBank/DDBJ databases">
        <authorList>
            <person name="Kucharzyk K."/>
            <person name="Murdoch R.W."/>
            <person name="Higgins S."/>
            <person name="Loffler F."/>
        </authorList>
    </citation>
    <scope>NUCLEOTIDE SEQUENCE</scope>
</reference>
<evidence type="ECO:0000313" key="2">
    <source>
        <dbReference type="EMBL" id="MPN45852.1"/>
    </source>
</evidence>
<sequence length="51" mass="5711">MHAVREHIDAKRDERGDIEKIFPPRVQPVQPGRVNADGGDRHISPDIIGQS</sequence>
<name>A0A645I512_9ZZZZ</name>
<gene>
    <name evidence="2" type="ORF">SDC9_193427</name>
</gene>
<accession>A0A645I512</accession>
<proteinExistence type="predicted"/>
<dbReference type="AlphaFoldDB" id="A0A645I512"/>
<organism evidence="2">
    <name type="scientific">bioreactor metagenome</name>
    <dbReference type="NCBI Taxonomy" id="1076179"/>
    <lineage>
        <taxon>unclassified sequences</taxon>
        <taxon>metagenomes</taxon>
        <taxon>ecological metagenomes</taxon>
    </lineage>
</organism>
<comment type="caution">
    <text evidence="2">The sequence shown here is derived from an EMBL/GenBank/DDBJ whole genome shotgun (WGS) entry which is preliminary data.</text>
</comment>
<feature type="compositionally biased region" description="Basic and acidic residues" evidence="1">
    <location>
        <begin position="1"/>
        <end position="22"/>
    </location>
</feature>